<evidence type="ECO:0000313" key="1">
    <source>
        <dbReference type="EMBL" id="KFG44376.1"/>
    </source>
</evidence>
<evidence type="ECO:0000313" key="2">
    <source>
        <dbReference type="Proteomes" id="UP000028838"/>
    </source>
</evidence>
<comment type="caution">
    <text evidence="1">The sequence shown here is derived from an EMBL/GenBank/DDBJ whole genome shotgun (WGS) entry which is preliminary data.</text>
</comment>
<organism evidence="1 2">
    <name type="scientific">Toxoplasma gondii FOU</name>
    <dbReference type="NCBI Taxonomy" id="943167"/>
    <lineage>
        <taxon>Eukaryota</taxon>
        <taxon>Sar</taxon>
        <taxon>Alveolata</taxon>
        <taxon>Apicomplexa</taxon>
        <taxon>Conoidasida</taxon>
        <taxon>Coccidia</taxon>
        <taxon>Eucoccidiorida</taxon>
        <taxon>Eimeriorina</taxon>
        <taxon>Sarcocystidae</taxon>
        <taxon>Toxoplasma</taxon>
    </lineage>
</organism>
<sequence>MQSRRGARSTFAVSRSLLFRDLPASFAFVALAFQFRRQTGDPYTEQPAAVAFCLSSLPRWLLLRTFKPSNSLDEQTTLCRAMALADPRHQRLHDARLLQLEVQ</sequence>
<dbReference type="VEuPathDB" id="ToxoDB:TGFOU_405290"/>
<reference evidence="1 2" key="1">
    <citation type="submission" date="2014-07" db="EMBL/GenBank/DDBJ databases">
        <authorList>
            <person name="Sibley D."/>
            <person name="Venepally P."/>
            <person name="Karamycheva S."/>
            <person name="Hadjithomas M."/>
            <person name="Khan A."/>
            <person name="Brunk B."/>
            <person name="Roos D."/>
            <person name="Caler E."/>
            <person name="Lorenzi H."/>
        </authorList>
    </citation>
    <scope>NUCLEOTIDE SEQUENCE [LARGE SCALE GENOMIC DNA]</scope>
    <source>
        <strain evidence="1 2">FOU</strain>
    </source>
</reference>
<accession>A0A086KJ08</accession>
<gene>
    <name evidence="1" type="ORF">TGFOU_405290</name>
</gene>
<proteinExistence type="predicted"/>
<name>A0A086KJ08_TOXGO</name>
<protein>
    <submittedName>
        <fullName evidence="1">Uncharacterized protein</fullName>
    </submittedName>
</protein>
<dbReference type="EMBL" id="AEYH02001991">
    <property type="protein sequence ID" value="KFG44376.1"/>
    <property type="molecule type" value="Genomic_DNA"/>
</dbReference>
<dbReference type="Proteomes" id="UP000028838">
    <property type="component" value="Unassembled WGS sequence"/>
</dbReference>
<dbReference type="AlphaFoldDB" id="A0A086KJ08"/>